<proteinExistence type="predicted"/>
<dbReference type="OrthoDB" id="8401592at2"/>
<keyword evidence="1" id="KW-1133">Transmembrane helix</keyword>
<reference evidence="2 3" key="1">
    <citation type="submission" date="2019-06" db="EMBL/GenBank/DDBJ databases">
        <title>Rhizobium sp. CL12 isolated from roots of soybean.</title>
        <authorList>
            <person name="Wang C."/>
        </authorList>
    </citation>
    <scope>NUCLEOTIDE SEQUENCE [LARGE SCALE GENOMIC DNA]</scope>
    <source>
        <strain evidence="2 3">CL12</strain>
    </source>
</reference>
<evidence type="ECO:0000313" key="3">
    <source>
        <dbReference type="Proteomes" id="UP000316429"/>
    </source>
</evidence>
<dbReference type="Proteomes" id="UP000316429">
    <property type="component" value="Unassembled WGS sequence"/>
</dbReference>
<organism evidence="2 3">
    <name type="scientific">Rhizobium glycinendophyticum</name>
    <dbReference type="NCBI Taxonomy" id="2589807"/>
    <lineage>
        <taxon>Bacteria</taxon>
        <taxon>Pseudomonadati</taxon>
        <taxon>Pseudomonadota</taxon>
        <taxon>Alphaproteobacteria</taxon>
        <taxon>Hyphomicrobiales</taxon>
        <taxon>Rhizobiaceae</taxon>
        <taxon>Rhizobium/Agrobacterium group</taxon>
        <taxon>Rhizobium</taxon>
    </lineage>
</organism>
<accession>A0A504UMM9</accession>
<evidence type="ECO:0000313" key="2">
    <source>
        <dbReference type="EMBL" id="TPP10336.1"/>
    </source>
</evidence>
<dbReference type="EMBL" id="VFYP01000001">
    <property type="protein sequence ID" value="TPP10336.1"/>
    <property type="molecule type" value="Genomic_DNA"/>
</dbReference>
<gene>
    <name evidence="2" type="ORF">FJQ55_05610</name>
</gene>
<feature type="transmembrane region" description="Helical" evidence="1">
    <location>
        <begin position="35"/>
        <end position="60"/>
    </location>
</feature>
<feature type="transmembrane region" description="Helical" evidence="1">
    <location>
        <begin position="6"/>
        <end position="23"/>
    </location>
</feature>
<protein>
    <recommendedName>
        <fullName evidence="4">DUF3325 domain-containing protein</fullName>
    </recommendedName>
</protein>
<dbReference type="RefSeq" id="WP_140826685.1">
    <property type="nucleotide sequence ID" value="NZ_VFYP01000001.1"/>
</dbReference>
<keyword evidence="3" id="KW-1185">Reference proteome</keyword>
<sequence length="93" mass="10190">MILLYIYMAVAAVLHLIAGAMEYQGLKQQVSGANGFIWTMVTLLMTTVLFVTSIVTWIAWDGWTALKTLFLGGLWLALSGFASLMLMMAGGRK</sequence>
<evidence type="ECO:0008006" key="4">
    <source>
        <dbReference type="Google" id="ProtNLM"/>
    </source>
</evidence>
<comment type="caution">
    <text evidence="2">The sequence shown here is derived from an EMBL/GenBank/DDBJ whole genome shotgun (WGS) entry which is preliminary data.</text>
</comment>
<name>A0A504UMM9_9HYPH</name>
<keyword evidence="1" id="KW-0812">Transmembrane</keyword>
<feature type="transmembrane region" description="Helical" evidence="1">
    <location>
        <begin position="66"/>
        <end position="89"/>
    </location>
</feature>
<dbReference type="AlphaFoldDB" id="A0A504UMM9"/>
<evidence type="ECO:0000256" key="1">
    <source>
        <dbReference type="SAM" id="Phobius"/>
    </source>
</evidence>
<keyword evidence="1" id="KW-0472">Membrane</keyword>